<keyword evidence="4 10" id="KW-0812">Transmembrane</keyword>
<accession>A0AA38HUR3</accession>
<dbReference type="GO" id="GO:0005549">
    <property type="term" value="F:odorant binding"/>
    <property type="evidence" value="ECO:0007669"/>
    <property type="project" value="InterPro"/>
</dbReference>
<dbReference type="Pfam" id="PF02949">
    <property type="entry name" value="7tm_6"/>
    <property type="match status" value="1"/>
</dbReference>
<dbReference type="GO" id="GO:0007165">
    <property type="term" value="P:signal transduction"/>
    <property type="evidence" value="ECO:0007669"/>
    <property type="project" value="UniProtKB-KW"/>
</dbReference>
<evidence type="ECO:0000256" key="3">
    <source>
        <dbReference type="ARBA" id="ARBA00022606"/>
    </source>
</evidence>
<dbReference type="AlphaFoldDB" id="A0AA38HUR3"/>
<dbReference type="PANTHER" id="PTHR21137:SF35">
    <property type="entry name" value="ODORANT RECEPTOR 19A-RELATED"/>
    <property type="match status" value="1"/>
</dbReference>
<evidence type="ECO:0000256" key="6">
    <source>
        <dbReference type="ARBA" id="ARBA00022989"/>
    </source>
</evidence>
<keyword evidence="5" id="KW-0552">Olfaction</keyword>
<dbReference type="InterPro" id="IPR004117">
    <property type="entry name" value="7tm6_olfct_rcpt"/>
</dbReference>
<evidence type="ECO:0000256" key="7">
    <source>
        <dbReference type="ARBA" id="ARBA00023136"/>
    </source>
</evidence>
<comment type="subcellular location">
    <subcellularLocation>
        <location evidence="1">Cell membrane</location>
        <topology evidence="1">Multi-pass membrane protein</topology>
    </subcellularLocation>
</comment>
<comment type="caution">
    <text evidence="11">The sequence shown here is derived from an EMBL/GenBank/DDBJ whole genome shotgun (WGS) entry which is preliminary data.</text>
</comment>
<evidence type="ECO:0000256" key="10">
    <source>
        <dbReference type="SAM" id="Phobius"/>
    </source>
</evidence>
<sequence length="284" mass="32454">MANIIQGSFRLNLFILKTFYMCPPKKQTLSHKLQSYVAYVLIVVIVPVISILHLLLAEDLDMDRVNYNSAFVAQATCSITKFLPFILDGQRLIYHAAKILKDNLQNVCDYADEPILEKHEGSMKNLTKQEIIIELVKKCISHHDEILKFVTEFEDCSSVVLFSQMAGTMFVICFSCLQLSKLNSVDSNFGQFAMILIVILAQIYFYCYYGATLSEQSESLIDAIYMGPWYTYDVRTQRTLLTIMERSKIPVTITAGKLVDLSLPTFTPILRRSYSLIAVMKNYQ</sequence>
<dbReference type="Proteomes" id="UP001168821">
    <property type="component" value="Unassembled WGS sequence"/>
</dbReference>
<feature type="transmembrane region" description="Helical" evidence="10">
    <location>
        <begin position="192"/>
        <end position="211"/>
    </location>
</feature>
<keyword evidence="2" id="KW-1003">Cell membrane</keyword>
<feature type="transmembrane region" description="Helical" evidence="10">
    <location>
        <begin position="36"/>
        <end position="56"/>
    </location>
</feature>
<gene>
    <name evidence="11" type="ORF">Zmor_026648</name>
</gene>
<evidence type="ECO:0000313" key="12">
    <source>
        <dbReference type="Proteomes" id="UP001168821"/>
    </source>
</evidence>
<proteinExistence type="predicted"/>
<evidence type="ECO:0000313" key="11">
    <source>
        <dbReference type="EMBL" id="KAJ3643969.1"/>
    </source>
</evidence>
<keyword evidence="8" id="KW-0675">Receptor</keyword>
<feature type="transmembrane region" description="Helical" evidence="10">
    <location>
        <begin position="159"/>
        <end position="180"/>
    </location>
</feature>
<dbReference type="GO" id="GO:0004984">
    <property type="term" value="F:olfactory receptor activity"/>
    <property type="evidence" value="ECO:0007669"/>
    <property type="project" value="InterPro"/>
</dbReference>
<dbReference type="PANTHER" id="PTHR21137">
    <property type="entry name" value="ODORANT RECEPTOR"/>
    <property type="match status" value="1"/>
</dbReference>
<dbReference type="EMBL" id="JALNTZ010000008">
    <property type="protein sequence ID" value="KAJ3643969.1"/>
    <property type="molecule type" value="Genomic_DNA"/>
</dbReference>
<keyword evidence="9" id="KW-0807">Transducer</keyword>
<evidence type="ECO:0000256" key="4">
    <source>
        <dbReference type="ARBA" id="ARBA00022692"/>
    </source>
</evidence>
<organism evidence="11 12">
    <name type="scientific">Zophobas morio</name>
    <dbReference type="NCBI Taxonomy" id="2755281"/>
    <lineage>
        <taxon>Eukaryota</taxon>
        <taxon>Metazoa</taxon>
        <taxon>Ecdysozoa</taxon>
        <taxon>Arthropoda</taxon>
        <taxon>Hexapoda</taxon>
        <taxon>Insecta</taxon>
        <taxon>Pterygota</taxon>
        <taxon>Neoptera</taxon>
        <taxon>Endopterygota</taxon>
        <taxon>Coleoptera</taxon>
        <taxon>Polyphaga</taxon>
        <taxon>Cucujiformia</taxon>
        <taxon>Tenebrionidae</taxon>
        <taxon>Zophobas</taxon>
    </lineage>
</organism>
<name>A0AA38HUR3_9CUCU</name>
<dbReference type="GO" id="GO:0005886">
    <property type="term" value="C:plasma membrane"/>
    <property type="evidence" value="ECO:0007669"/>
    <property type="project" value="UniProtKB-SubCell"/>
</dbReference>
<evidence type="ECO:0000256" key="5">
    <source>
        <dbReference type="ARBA" id="ARBA00022725"/>
    </source>
</evidence>
<keyword evidence="12" id="KW-1185">Reference proteome</keyword>
<evidence type="ECO:0000256" key="9">
    <source>
        <dbReference type="ARBA" id="ARBA00023224"/>
    </source>
</evidence>
<keyword evidence="3" id="KW-0716">Sensory transduction</keyword>
<reference evidence="11" key="1">
    <citation type="journal article" date="2023" name="G3 (Bethesda)">
        <title>Whole genome assemblies of Zophobas morio and Tenebrio molitor.</title>
        <authorList>
            <person name="Kaur S."/>
            <person name="Stinson S.A."/>
            <person name="diCenzo G.C."/>
        </authorList>
    </citation>
    <scope>NUCLEOTIDE SEQUENCE</scope>
    <source>
        <strain evidence="11">QUZm001</strain>
    </source>
</reference>
<keyword evidence="6 10" id="KW-1133">Transmembrane helix</keyword>
<evidence type="ECO:0000256" key="2">
    <source>
        <dbReference type="ARBA" id="ARBA00022475"/>
    </source>
</evidence>
<protein>
    <submittedName>
        <fullName evidence="11">Uncharacterized protein</fullName>
    </submittedName>
</protein>
<evidence type="ECO:0000256" key="8">
    <source>
        <dbReference type="ARBA" id="ARBA00023170"/>
    </source>
</evidence>
<keyword evidence="7 10" id="KW-0472">Membrane</keyword>
<evidence type="ECO:0000256" key="1">
    <source>
        <dbReference type="ARBA" id="ARBA00004651"/>
    </source>
</evidence>